<dbReference type="InterPro" id="IPR004099">
    <property type="entry name" value="Pyr_nucl-diS_OxRdtase_dimer"/>
</dbReference>
<feature type="binding site" evidence="8">
    <location>
        <position position="51"/>
    </location>
    <ligand>
        <name>FAD</name>
        <dbReference type="ChEBI" id="CHEBI:57692"/>
    </ligand>
</feature>
<keyword evidence="4 10" id="KW-0560">Oxidoreductase</keyword>
<evidence type="ECO:0000256" key="2">
    <source>
        <dbReference type="ARBA" id="ARBA00022630"/>
    </source>
</evidence>
<evidence type="ECO:0000256" key="1">
    <source>
        <dbReference type="ARBA" id="ARBA00007532"/>
    </source>
</evidence>
<feature type="active site" description="Proton acceptor" evidence="7">
    <location>
        <position position="437"/>
    </location>
</feature>
<dbReference type="GO" id="GO:0034599">
    <property type="term" value="P:cellular response to oxidative stress"/>
    <property type="evidence" value="ECO:0007669"/>
    <property type="project" value="TreeGrafter"/>
</dbReference>
<dbReference type="SUPFAM" id="SSF55424">
    <property type="entry name" value="FAD/NAD-linked reductases, dimerisation (C-terminal) domain"/>
    <property type="match status" value="1"/>
</dbReference>
<dbReference type="PANTHER" id="PTHR42737">
    <property type="entry name" value="GLUTATHIONE REDUCTASE"/>
    <property type="match status" value="1"/>
</dbReference>
<evidence type="ECO:0000259" key="12">
    <source>
        <dbReference type="Pfam" id="PF07992"/>
    </source>
</evidence>
<evidence type="ECO:0000256" key="6">
    <source>
        <dbReference type="ARBA" id="ARBA00023284"/>
    </source>
</evidence>
<keyword evidence="5" id="KW-1015">Disulfide bond</keyword>
<dbReference type="RefSeq" id="WP_027842569.1">
    <property type="nucleotide sequence ID" value="NZ_LMTZ01000013.1"/>
</dbReference>
<dbReference type="InterPro" id="IPR036188">
    <property type="entry name" value="FAD/NAD-bd_sf"/>
</dbReference>
<dbReference type="GO" id="GO:0006749">
    <property type="term" value="P:glutathione metabolic process"/>
    <property type="evidence" value="ECO:0007669"/>
    <property type="project" value="TreeGrafter"/>
</dbReference>
<dbReference type="Gene3D" id="3.30.390.30">
    <property type="match status" value="1"/>
</dbReference>
<dbReference type="InterPro" id="IPR001100">
    <property type="entry name" value="Pyr_nuc-diS_OxRdtase"/>
</dbReference>
<dbReference type="OrthoDB" id="9800167at2"/>
<accession>A0A0V7ZSF3</accession>
<feature type="binding site" evidence="8">
    <location>
        <position position="262"/>
    </location>
    <ligand>
        <name>NAD(+)</name>
        <dbReference type="ChEBI" id="CHEBI:57540"/>
    </ligand>
</feature>
<dbReference type="SUPFAM" id="SSF51905">
    <property type="entry name" value="FAD/NAD(P)-binding domain"/>
    <property type="match status" value="1"/>
</dbReference>
<evidence type="ECO:0000256" key="7">
    <source>
        <dbReference type="PIRSR" id="PIRSR000350-2"/>
    </source>
</evidence>
<evidence type="ECO:0000256" key="9">
    <source>
        <dbReference type="PIRSR" id="PIRSR000350-4"/>
    </source>
</evidence>
<keyword evidence="2 10" id="KW-0285">Flavoprotein</keyword>
<dbReference type="PROSITE" id="PS00076">
    <property type="entry name" value="PYRIDINE_REDOX_1"/>
    <property type="match status" value="1"/>
</dbReference>
<evidence type="ECO:0000259" key="11">
    <source>
        <dbReference type="Pfam" id="PF02852"/>
    </source>
</evidence>
<feature type="domain" description="Pyridine nucleotide-disulphide oxidoreductase dimerisation" evidence="11">
    <location>
        <begin position="338"/>
        <end position="446"/>
    </location>
</feature>
<keyword evidence="3 8" id="KW-0274">FAD</keyword>
<gene>
    <name evidence="13" type="ORF">BC008_30725</name>
    <name evidence="14" type="ORF">BC008_36125</name>
</gene>
<evidence type="ECO:0000256" key="5">
    <source>
        <dbReference type="ARBA" id="ARBA00023157"/>
    </source>
</evidence>
<dbReference type="EMBL" id="LMTZ01000013">
    <property type="protein sequence ID" value="KST69791.1"/>
    <property type="molecule type" value="Genomic_DNA"/>
</dbReference>
<feature type="binding site" evidence="8">
    <location>
        <begin position="173"/>
        <end position="180"/>
    </location>
    <ligand>
        <name>NAD(+)</name>
        <dbReference type="ChEBI" id="CHEBI:57540"/>
    </ligand>
</feature>
<protein>
    <submittedName>
        <fullName evidence="13">Glutathione reductase</fullName>
    </submittedName>
</protein>
<evidence type="ECO:0000256" key="10">
    <source>
        <dbReference type="RuleBase" id="RU003691"/>
    </source>
</evidence>
<dbReference type="InterPro" id="IPR046952">
    <property type="entry name" value="GSHR/TRXR-like"/>
</dbReference>
<feature type="domain" description="FAD/NAD(P)-binding" evidence="12">
    <location>
        <begin position="5"/>
        <end position="318"/>
    </location>
</feature>
<reference evidence="13 15" key="1">
    <citation type="journal article" date="2015" name="Genome Announc.">
        <title>Draft Genome of the Euendolithic (true boring) Cyanobacterium Mastigocoleus testarum strain BC008.</title>
        <authorList>
            <person name="Guida B.S."/>
            <person name="Garcia-Pichel F."/>
        </authorList>
    </citation>
    <scope>NUCLEOTIDE SEQUENCE [LARGE SCALE GENOMIC DNA]</scope>
    <source>
        <strain evidence="13 15">BC008</strain>
    </source>
</reference>
<evidence type="ECO:0000256" key="3">
    <source>
        <dbReference type="ARBA" id="ARBA00022827"/>
    </source>
</evidence>
<dbReference type="EMBL" id="LMTZ01000086">
    <property type="protein sequence ID" value="KST67573.1"/>
    <property type="molecule type" value="Genomic_DNA"/>
</dbReference>
<dbReference type="PRINTS" id="PR00368">
    <property type="entry name" value="FADPNR"/>
</dbReference>
<keyword evidence="8" id="KW-0547">Nucleotide-binding</keyword>
<dbReference type="GO" id="GO:0004362">
    <property type="term" value="F:glutathione-disulfide reductase (NADPH) activity"/>
    <property type="evidence" value="ECO:0007669"/>
    <property type="project" value="TreeGrafter"/>
</dbReference>
<evidence type="ECO:0000313" key="15">
    <source>
        <dbReference type="Proteomes" id="UP000053372"/>
    </source>
</evidence>
<organism evidence="13 15">
    <name type="scientific">Mastigocoleus testarum BC008</name>
    <dbReference type="NCBI Taxonomy" id="371196"/>
    <lineage>
        <taxon>Bacteria</taxon>
        <taxon>Bacillati</taxon>
        <taxon>Cyanobacteriota</taxon>
        <taxon>Cyanophyceae</taxon>
        <taxon>Nostocales</taxon>
        <taxon>Hapalosiphonaceae</taxon>
        <taxon>Mastigocoleus</taxon>
    </lineage>
</organism>
<proteinExistence type="inferred from homology"/>
<evidence type="ECO:0000256" key="4">
    <source>
        <dbReference type="ARBA" id="ARBA00023002"/>
    </source>
</evidence>
<feature type="disulfide bond" description="Redox-active" evidence="9">
    <location>
        <begin position="42"/>
        <end position="47"/>
    </location>
</feature>
<dbReference type="InterPro" id="IPR016156">
    <property type="entry name" value="FAD/NAD-linked_Rdtase_dimer_sf"/>
</dbReference>
<dbReference type="Pfam" id="PF02852">
    <property type="entry name" value="Pyr_redox_dim"/>
    <property type="match status" value="1"/>
</dbReference>
<evidence type="ECO:0000313" key="14">
    <source>
        <dbReference type="EMBL" id="KST69791.1"/>
    </source>
</evidence>
<dbReference type="GO" id="GO:0045454">
    <property type="term" value="P:cell redox homeostasis"/>
    <property type="evidence" value="ECO:0007669"/>
    <property type="project" value="InterPro"/>
</dbReference>
<dbReference type="Gene3D" id="3.50.50.60">
    <property type="entry name" value="FAD/NAD(P)-binding domain"/>
    <property type="match status" value="2"/>
</dbReference>
<comment type="caution">
    <text evidence="13">The sequence shown here is derived from an EMBL/GenBank/DDBJ whole genome shotgun (WGS) entry which is preliminary data.</text>
</comment>
<dbReference type="GO" id="GO:0050660">
    <property type="term" value="F:flavin adenine dinucleotide binding"/>
    <property type="evidence" value="ECO:0007669"/>
    <property type="project" value="InterPro"/>
</dbReference>
<dbReference type="PANTHER" id="PTHR42737:SF2">
    <property type="entry name" value="GLUTATHIONE REDUCTASE"/>
    <property type="match status" value="1"/>
</dbReference>
<name>A0A0V7ZSF3_9CYAN</name>
<dbReference type="PIRSF" id="PIRSF000350">
    <property type="entry name" value="Mercury_reductase_MerA"/>
    <property type="match status" value="1"/>
</dbReference>
<dbReference type="InterPro" id="IPR023753">
    <property type="entry name" value="FAD/NAD-binding_dom"/>
</dbReference>
<dbReference type="Pfam" id="PF07992">
    <property type="entry name" value="Pyr_redox_2"/>
    <property type="match status" value="1"/>
</dbReference>
<dbReference type="AlphaFoldDB" id="A0A0V7ZSF3"/>
<dbReference type="PRINTS" id="PR00411">
    <property type="entry name" value="PNDRDTASEI"/>
</dbReference>
<keyword evidence="6 10" id="KW-0676">Redox-active center</keyword>
<dbReference type="GO" id="GO:0005829">
    <property type="term" value="C:cytosol"/>
    <property type="evidence" value="ECO:0007669"/>
    <property type="project" value="TreeGrafter"/>
</dbReference>
<dbReference type="Proteomes" id="UP000053372">
    <property type="component" value="Unassembled WGS sequence"/>
</dbReference>
<feature type="binding site" evidence="8">
    <location>
        <position position="303"/>
    </location>
    <ligand>
        <name>FAD</name>
        <dbReference type="ChEBI" id="CHEBI:57692"/>
    </ligand>
</feature>
<dbReference type="InterPro" id="IPR012999">
    <property type="entry name" value="Pyr_OxRdtase_I_AS"/>
</dbReference>
<comment type="similarity">
    <text evidence="1 10">Belongs to the class-I pyridine nucleotide-disulfide oxidoreductase family.</text>
</comment>
<dbReference type="NCBIfam" id="NF004776">
    <property type="entry name" value="PRK06116.1"/>
    <property type="match status" value="1"/>
</dbReference>
<evidence type="ECO:0000313" key="13">
    <source>
        <dbReference type="EMBL" id="KST67573.1"/>
    </source>
</evidence>
<comment type="cofactor">
    <cofactor evidence="8">
        <name>FAD</name>
        <dbReference type="ChEBI" id="CHEBI:57692"/>
    </cofactor>
    <text evidence="8">Binds 1 FAD per subunit.</text>
</comment>
<keyword evidence="8" id="KW-0520">NAD</keyword>
<keyword evidence="15" id="KW-1185">Reference proteome</keyword>
<evidence type="ECO:0000256" key="8">
    <source>
        <dbReference type="PIRSR" id="PIRSR000350-3"/>
    </source>
</evidence>
<sequence length="448" mass="49043">MPFDYDLFVIGVGSGGAAAAKAAAQYGIRVGVAEKEALGGTCLNRGCVPKKFIVYAADFALKNRMAHDYGWSESKRHFSWLRFINSVRQQIKSIHESYQETLEKAGIELFRSHAKFVDEHTVEVDGRNITADKFLIAVGAQPMKPDIRGIEYGITSRQIFKLPHLPKRLAIIGGGYIGVEFASMMNAFGCEVTVIDTSKIILSGFDCDVRRHVQDGLSNRGIRFIGNSTAKAIKFCEDNLLLTIAGDSQKIMTADSVLVATGRAPNTSNLGLENAGVKLGEKQEILVDEYSRTTQENIYAVGDCTDRLQLTPVAKAEATAFVKTVFGDQPQTVNYEHVPSAVFTRPEAASIGMSEEKAKEKFGDSIKCYQTKFQPLISQLTIKDEQALMKLVVEGESERILGAHMVGEHAADIIQSLGVAIRKGITKQDLDDTIAIHPTTAEEFLTLS</sequence>